<evidence type="ECO:0000256" key="2">
    <source>
        <dbReference type="ARBA" id="ARBA00004377"/>
    </source>
</evidence>
<evidence type="ECO:0000256" key="13">
    <source>
        <dbReference type="ARBA" id="ARBA00023136"/>
    </source>
</evidence>
<keyword evidence="8 15" id="KW-0997">Cell inner membrane</keyword>
<dbReference type="PROSITE" id="PS51257">
    <property type="entry name" value="PROKAR_LIPOPROTEIN"/>
    <property type="match status" value="1"/>
</dbReference>
<evidence type="ECO:0000256" key="4">
    <source>
        <dbReference type="ARBA" id="ARBA00010714"/>
    </source>
</evidence>
<protein>
    <recommendedName>
        <fullName evidence="6 15">Cyclic di-GMP-binding protein</fullName>
    </recommendedName>
    <alternativeName>
        <fullName evidence="14 15">Cellulose synthase regulatory subunit</fullName>
    </alternativeName>
</protein>
<dbReference type="PANTHER" id="PTHR39083:SF1">
    <property type="entry name" value="CYCLIC DI-GMP-BINDING PROTEIN"/>
    <property type="match status" value="1"/>
</dbReference>
<dbReference type="InterPro" id="IPR003920">
    <property type="entry name" value="Cell_synth_B"/>
</dbReference>
<evidence type="ECO:0000256" key="15">
    <source>
        <dbReference type="RuleBase" id="RU365021"/>
    </source>
</evidence>
<keyword evidence="11 15" id="KW-0135">Cellulose biosynthesis</keyword>
<evidence type="ECO:0000256" key="10">
    <source>
        <dbReference type="ARBA" id="ARBA00022692"/>
    </source>
</evidence>
<evidence type="ECO:0000256" key="12">
    <source>
        <dbReference type="ARBA" id="ARBA00022989"/>
    </source>
</evidence>
<keyword evidence="12" id="KW-1133">Transmembrane helix</keyword>
<evidence type="ECO:0000256" key="9">
    <source>
        <dbReference type="ARBA" id="ARBA00022636"/>
    </source>
</evidence>
<accession>A0AAU7Q5N9</accession>
<evidence type="ECO:0000256" key="14">
    <source>
        <dbReference type="ARBA" id="ARBA00033444"/>
    </source>
</evidence>
<keyword evidence="7 15" id="KW-1003">Cell membrane</keyword>
<evidence type="ECO:0000256" key="6">
    <source>
        <dbReference type="ARBA" id="ARBA00021844"/>
    </source>
</evidence>
<evidence type="ECO:0000256" key="1">
    <source>
        <dbReference type="ARBA" id="ARBA00002057"/>
    </source>
</evidence>
<feature type="signal peptide" evidence="15">
    <location>
        <begin position="1"/>
        <end position="28"/>
    </location>
</feature>
<dbReference type="InterPro" id="IPR018513">
    <property type="entry name" value="Cell_synthase_bac"/>
</dbReference>
<gene>
    <name evidence="16" type="ORF">ABK905_17430</name>
</gene>
<sequence>MSRQFCGGSLNPLFLACCLLSTTGVSHAAKSAAGSATDSAAESAAESVATGGDILPLPQLPAPGAPAAGVAAAPANAQTSLSISLAEMGQKSGLTLSGNQLQSGVVFSLPHDLVVTQAKISLALSVSRELAATGKNVQLMLNGQPLGSLPLSQDGGDNAVYQMDIPASIMVADNNLSFRINSGADVSGPGGECEKALPANYRVTVLPTSSFELNGLRLDIGRSLESLPRPFFDPQQMKEAQIPVSFTAQPTADVIGASAIVASWFGALAGHRDADFPVLLNALPKENGIIVGKPGDVVGDFTLPPGDGPGLQIVDNPQNPVYKLLLITGRNERELRQAAWRLVSSPLPAQDSLRGPAAGNSVPSAL</sequence>
<evidence type="ECO:0000256" key="8">
    <source>
        <dbReference type="ARBA" id="ARBA00022519"/>
    </source>
</evidence>
<comment type="similarity">
    <text evidence="4 15">Belongs to the AcsB/BcsB family.</text>
</comment>
<dbReference type="AlphaFoldDB" id="A0AAU7Q5N9"/>
<comment type="subunit">
    <text evidence="5 15">Tightly associated with the cellulose synthase catalytic subunit.</text>
</comment>
<dbReference type="GO" id="GO:0005886">
    <property type="term" value="C:plasma membrane"/>
    <property type="evidence" value="ECO:0007669"/>
    <property type="project" value="UniProtKB-SubCell"/>
</dbReference>
<organism evidence="16">
    <name type="scientific">Acerihabitans sp. KWT182</name>
    <dbReference type="NCBI Taxonomy" id="3157919"/>
    <lineage>
        <taxon>Bacteria</taxon>
        <taxon>Pseudomonadati</taxon>
        <taxon>Pseudomonadota</taxon>
        <taxon>Gammaproteobacteria</taxon>
        <taxon>Enterobacterales</taxon>
        <taxon>Pectobacteriaceae</taxon>
        <taxon>Acerihabitans</taxon>
    </lineage>
</organism>
<dbReference type="Pfam" id="PF03170">
    <property type="entry name" value="BcsB"/>
    <property type="match status" value="1"/>
</dbReference>
<keyword evidence="13" id="KW-0472">Membrane</keyword>
<keyword evidence="15" id="KW-0732">Signal</keyword>
<keyword evidence="10" id="KW-0812">Transmembrane</keyword>
<dbReference type="GO" id="GO:0030244">
    <property type="term" value="P:cellulose biosynthetic process"/>
    <property type="evidence" value="ECO:0007669"/>
    <property type="project" value="UniProtKB-KW"/>
</dbReference>
<comment type="pathway">
    <text evidence="3 15">Glycan metabolism; bacterial cellulose biosynthesis.</text>
</comment>
<reference evidence="16" key="1">
    <citation type="submission" date="2024-06" db="EMBL/GenBank/DDBJ databases">
        <authorList>
            <person name="Coelho C."/>
            <person name="Bento M."/>
            <person name="Garcia E."/>
            <person name="Camelo A."/>
            <person name="Brandao I."/>
            <person name="Espirito Santo C."/>
            <person name="Trovao J."/>
            <person name="Verissimo A."/>
            <person name="Costa J."/>
            <person name="Tiago I."/>
        </authorList>
    </citation>
    <scope>NUCLEOTIDE SEQUENCE</scope>
    <source>
        <strain evidence="16">KWT182</strain>
    </source>
</reference>
<keyword evidence="9 15" id="KW-0973">c-di-GMP</keyword>
<proteinExistence type="inferred from homology"/>
<dbReference type="Gene3D" id="2.60.120.260">
    <property type="entry name" value="Galactose-binding domain-like"/>
    <property type="match status" value="1"/>
</dbReference>
<evidence type="ECO:0000256" key="5">
    <source>
        <dbReference type="ARBA" id="ARBA00011437"/>
    </source>
</evidence>
<dbReference type="GO" id="GO:0006011">
    <property type="term" value="P:UDP-alpha-D-glucose metabolic process"/>
    <property type="evidence" value="ECO:0007669"/>
    <property type="project" value="InterPro"/>
</dbReference>
<evidence type="ECO:0000313" key="16">
    <source>
        <dbReference type="EMBL" id="XBS68480.1"/>
    </source>
</evidence>
<evidence type="ECO:0000256" key="7">
    <source>
        <dbReference type="ARBA" id="ARBA00022475"/>
    </source>
</evidence>
<evidence type="ECO:0000256" key="3">
    <source>
        <dbReference type="ARBA" id="ARBA00005186"/>
    </source>
</evidence>
<evidence type="ECO:0000256" key="11">
    <source>
        <dbReference type="ARBA" id="ARBA00022916"/>
    </source>
</evidence>
<feature type="chain" id="PRO_5043113467" description="Cyclic di-GMP-binding protein" evidence="15">
    <location>
        <begin position="29"/>
        <end position="366"/>
    </location>
</feature>
<dbReference type="EMBL" id="CP157947">
    <property type="protein sequence ID" value="XBS68480.1"/>
    <property type="molecule type" value="Genomic_DNA"/>
</dbReference>
<dbReference type="PRINTS" id="PR01440">
    <property type="entry name" value="CELLSNTHASEB"/>
</dbReference>
<comment type="subcellular location">
    <subcellularLocation>
        <location evidence="2">Cell inner membrane</location>
        <topology evidence="2">Single-pass membrane protein</topology>
    </subcellularLocation>
</comment>
<comment type="function">
    <text evidence="1 15">Binds the cellulose synthase activator, bis-(3'-5') cyclic diguanylic acid (c-di-GMP).</text>
</comment>
<dbReference type="PANTHER" id="PTHR39083">
    <property type="entry name" value="CYCLIC DI-GMP-BINDING PROTEIN"/>
    <property type="match status" value="1"/>
</dbReference>
<name>A0AAU7Q5N9_9GAMM</name>